<evidence type="ECO:0000256" key="1">
    <source>
        <dbReference type="ARBA" id="ARBA00006484"/>
    </source>
</evidence>
<dbReference type="InterPro" id="IPR036291">
    <property type="entry name" value="NAD(P)-bd_dom_sf"/>
</dbReference>
<evidence type="ECO:0000313" key="4">
    <source>
        <dbReference type="EMBL" id="QKS82238.1"/>
    </source>
</evidence>
<dbReference type="GO" id="GO:0016491">
    <property type="term" value="F:oxidoreductase activity"/>
    <property type="evidence" value="ECO:0007669"/>
    <property type="project" value="UniProtKB-KW"/>
</dbReference>
<sequence>MLVEGVRLNNGTELFSLAGKTVLITGATGYLGIAMSNAVAAAGAHVLVNSRSFERATLLVEELSNQGFSAELAVFDVSDEIQVRDFMDGFAPRELHVLINNAYAGGGGTVETSSGEHYLDAYEVSLVAAHNVLKCALPAMRRAVRSSGEASVINVGSMYGMVSPDARIYDSAAGTNPPFYGAAKAAMIHWSKYAACEFGKEGIRINSISPGPFPSIQVQQAAPEFIAKLAQKVPMGRIGQAKEIMGPILFLASSAASFVNGTNVVVDGGWTAW</sequence>
<evidence type="ECO:0000256" key="3">
    <source>
        <dbReference type="ARBA" id="ARBA00023002"/>
    </source>
</evidence>
<dbReference type="PANTHER" id="PTHR43618:SF8">
    <property type="entry name" value="7ALPHA-HYDROXYSTEROID DEHYDROGENASE"/>
    <property type="match status" value="1"/>
</dbReference>
<keyword evidence="5" id="KW-1185">Reference proteome</keyword>
<dbReference type="Pfam" id="PF13561">
    <property type="entry name" value="adh_short_C2"/>
    <property type="match status" value="1"/>
</dbReference>
<dbReference type="InterPro" id="IPR052178">
    <property type="entry name" value="Sec_Metab_Biosynth_SDR"/>
</dbReference>
<name>A0A6N1CAR5_9PSED</name>
<dbReference type="Gene3D" id="3.40.50.720">
    <property type="entry name" value="NAD(P)-binding Rossmann-like Domain"/>
    <property type="match status" value="1"/>
</dbReference>
<reference evidence="4 5" key="1">
    <citation type="submission" date="2020-02" db="EMBL/GenBank/DDBJ databases">
        <authorList>
            <person name="Liang J."/>
        </authorList>
    </citation>
    <scope>NUCLEOTIDE SEQUENCE [LARGE SCALE GENOMIC DNA]</scope>
    <source>
        <strain evidence="4 5">L22-9</strain>
    </source>
</reference>
<dbReference type="PRINTS" id="PR00081">
    <property type="entry name" value="GDHRDH"/>
</dbReference>
<keyword evidence="3" id="KW-0560">Oxidoreductase</keyword>
<gene>
    <name evidence="4" type="ORF">GN234_09905</name>
</gene>
<dbReference type="InterPro" id="IPR002347">
    <property type="entry name" value="SDR_fam"/>
</dbReference>
<dbReference type="AlphaFoldDB" id="A0A6N1CAR5"/>
<dbReference type="Proteomes" id="UP000509545">
    <property type="component" value="Chromosome"/>
</dbReference>
<organism evidence="4 5">
    <name type="scientific">Pseudomonas bijieensis</name>
    <dbReference type="NCBI Taxonomy" id="2681983"/>
    <lineage>
        <taxon>Bacteria</taxon>
        <taxon>Pseudomonadati</taxon>
        <taxon>Pseudomonadota</taxon>
        <taxon>Gammaproteobacteria</taxon>
        <taxon>Pseudomonadales</taxon>
        <taxon>Pseudomonadaceae</taxon>
        <taxon>Pseudomonas</taxon>
    </lineage>
</organism>
<dbReference type="KEGG" id="pbz:GN234_09905"/>
<dbReference type="SUPFAM" id="SSF51735">
    <property type="entry name" value="NAD(P)-binding Rossmann-fold domains"/>
    <property type="match status" value="1"/>
</dbReference>
<proteinExistence type="inferred from homology"/>
<accession>A0A6N1CAR5</accession>
<dbReference type="EMBL" id="CP048810">
    <property type="protein sequence ID" value="QKS82238.1"/>
    <property type="molecule type" value="Genomic_DNA"/>
</dbReference>
<dbReference type="PANTHER" id="PTHR43618">
    <property type="entry name" value="7-ALPHA-HYDROXYSTEROID DEHYDROGENASE"/>
    <property type="match status" value="1"/>
</dbReference>
<comment type="similarity">
    <text evidence="1">Belongs to the short-chain dehydrogenases/reductases (SDR) family.</text>
</comment>
<keyword evidence="2" id="KW-0521">NADP</keyword>
<protein>
    <submittedName>
        <fullName evidence="4">SDR family oxidoreductase</fullName>
    </submittedName>
</protein>
<evidence type="ECO:0000313" key="5">
    <source>
        <dbReference type="Proteomes" id="UP000509545"/>
    </source>
</evidence>
<evidence type="ECO:0000256" key="2">
    <source>
        <dbReference type="ARBA" id="ARBA00022857"/>
    </source>
</evidence>